<dbReference type="Gene3D" id="2.30.240.10">
    <property type="entry name" value="At5g01610-like"/>
    <property type="match status" value="1"/>
</dbReference>
<dbReference type="PANTHER" id="PTHR31676">
    <property type="entry name" value="T31J12.3 PROTEIN-RELATED"/>
    <property type="match status" value="1"/>
</dbReference>
<dbReference type="OrthoDB" id="755906at2759"/>
<evidence type="ECO:0000256" key="1">
    <source>
        <dbReference type="SAM" id="SignalP"/>
    </source>
</evidence>
<dbReference type="AlphaFoldDB" id="A0A9Q0KYG1"/>
<keyword evidence="3" id="KW-1185">Reference proteome</keyword>
<evidence type="ECO:0000313" key="2">
    <source>
        <dbReference type="EMBL" id="KAJ4978576.1"/>
    </source>
</evidence>
<reference evidence="2" key="1">
    <citation type="journal article" date="2023" name="Plant J.">
        <title>The genome of the king protea, Protea cynaroides.</title>
        <authorList>
            <person name="Chang J."/>
            <person name="Duong T.A."/>
            <person name="Schoeman C."/>
            <person name="Ma X."/>
            <person name="Roodt D."/>
            <person name="Barker N."/>
            <person name="Li Z."/>
            <person name="Van de Peer Y."/>
            <person name="Mizrachi E."/>
        </authorList>
    </citation>
    <scope>NUCLEOTIDE SEQUENCE</scope>
    <source>
        <tissue evidence="2">Young leaves</tissue>
    </source>
</reference>
<name>A0A9Q0KYG1_9MAGN</name>
<comment type="caution">
    <text evidence="2">The sequence shown here is derived from an EMBL/GenBank/DDBJ whole genome shotgun (WGS) entry which is preliminary data.</text>
</comment>
<dbReference type="InterPro" id="IPR007493">
    <property type="entry name" value="DUF538"/>
</dbReference>
<feature type="chain" id="PRO_5040452021" evidence="1">
    <location>
        <begin position="24"/>
        <end position="176"/>
    </location>
</feature>
<keyword evidence="1" id="KW-0732">Signal</keyword>
<dbReference type="Proteomes" id="UP001141806">
    <property type="component" value="Unassembled WGS sequence"/>
</dbReference>
<feature type="signal peptide" evidence="1">
    <location>
        <begin position="1"/>
        <end position="23"/>
    </location>
</feature>
<dbReference type="EMBL" id="JAMYWD010000002">
    <property type="protein sequence ID" value="KAJ4978576.1"/>
    <property type="molecule type" value="Genomic_DNA"/>
</dbReference>
<evidence type="ECO:0000313" key="3">
    <source>
        <dbReference type="Proteomes" id="UP001141806"/>
    </source>
</evidence>
<gene>
    <name evidence="2" type="ORF">NE237_009356</name>
</gene>
<accession>A0A9Q0KYG1</accession>
<dbReference type="InterPro" id="IPR036758">
    <property type="entry name" value="At5g01610-like"/>
</dbReference>
<dbReference type="PANTHER" id="PTHR31676:SF71">
    <property type="entry name" value="EXPRESSED PROTEIN"/>
    <property type="match status" value="1"/>
</dbReference>
<dbReference type="Pfam" id="PF04398">
    <property type="entry name" value="DUF538"/>
    <property type="match status" value="1"/>
</dbReference>
<proteinExistence type="predicted"/>
<dbReference type="SUPFAM" id="SSF141562">
    <property type="entry name" value="At5g01610-like"/>
    <property type="match status" value="1"/>
</dbReference>
<protein>
    <submittedName>
        <fullName evidence="2">Uncharacterized protein</fullName>
    </submittedName>
</protein>
<sequence length="176" mass="19942">MAPCLKSIMGFFLVFLLFASVLSISSVSVSNGTTVYEIMSQHGLPSGLLPNSVKNFSISDDGSFVVELKKPCYVQFDYLVYYDQKITGKLNYGSITNLDGIEVKRFFLWLDVDEIRVDLPQTDYIYFQVGIINKRLDAGQFRTVHECMDGLSRQGFWKDILKVATPINEIPMLLTE</sequence>
<organism evidence="2 3">
    <name type="scientific">Protea cynaroides</name>
    <dbReference type="NCBI Taxonomy" id="273540"/>
    <lineage>
        <taxon>Eukaryota</taxon>
        <taxon>Viridiplantae</taxon>
        <taxon>Streptophyta</taxon>
        <taxon>Embryophyta</taxon>
        <taxon>Tracheophyta</taxon>
        <taxon>Spermatophyta</taxon>
        <taxon>Magnoliopsida</taxon>
        <taxon>Proteales</taxon>
        <taxon>Proteaceae</taxon>
        <taxon>Protea</taxon>
    </lineage>
</organism>